<dbReference type="Pfam" id="PF07642">
    <property type="entry name" value="BBP2"/>
    <property type="match status" value="1"/>
</dbReference>
<gene>
    <name evidence="1" type="ORF">sS8_4051</name>
</gene>
<sequence length="433" mass="48290">MKNIKSKRHLALIAGGLMSIGDPGRAEEASGLLGGLKFINESAWMKSLGLTVTGWMDAGITYNANDPADNYNGPVIFNDRSGEFQLNQLVVDLSRAVNVEGSEWDVGGKVTFMFGTDARTNTINAYGEGHWDNDLIGDGTRFYKIALPNVYIDVFAPFGNGITARLGRFYTIMGYETGLSPDNFFYSHPYTFQYGEPFTHTGVMFTYPVVNNLLVTLGAVTGGHNQFGGSLDGNAGWDGFDKNMENWNFLGGVFWNTDDHATSVGFSIITGDVNADNDLDDFRRKTGIDKKDNRTFYSFIFKQDFTDHVHYVFQHDHGIEQQHPLNNFKDAQWYGIQQQLIYEVTDTVGVGLRGEWFRDDDGVRVGQMCPGCAVLASGPASYYGITLGLNWKPVDWVALRPEVRYDWADGINNYDARKKSDQLLFAVDAVIKF</sequence>
<evidence type="ECO:0000313" key="2">
    <source>
        <dbReference type="Proteomes" id="UP000266313"/>
    </source>
</evidence>
<dbReference type="EMBL" id="AP017928">
    <property type="protein sequence ID" value="BBA35982.1"/>
    <property type="molecule type" value="Genomic_DNA"/>
</dbReference>
<dbReference type="KEGG" id="mmai:sS8_4051"/>
<dbReference type="SUPFAM" id="SSF56935">
    <property type="entry name" value="Porins"/>
    <property type="match status" value="1"/>
</dbReference>
<dbReference type="AlphaFoldDB" id="A0A250KWL5"/>
<evidence type="ECO:0000313" key="1">
    <source>
        <dbReference type="EMBL" id="BBA35982.1"/>
    </source>
</evidence>
<evidence type="ECO:0008006" key="3">
    <source>
        <dbReference type="Google" id="ProtNLM"/>
    </source>
</evidence>
<protein>
    <recommendedName>
        <fullName evidence="3">Porin</fullName>
    </recommendedName>
</protein>
<name>A0A250KWL5_9GAMM</name>
<keyword evidence="2" id="KW-1185">Reference proteome</keyword>
<proteinExistence type="predicted"/>
<dbReference type="Proteomes" id="UP000266313">
    <property type="component" value="Chromosome"/>
</dbReference>
<dbReference type="RefSeq" id="WP_119631242.1">
    <property type="nucleotide sequence ID" value="NZ_AP017928.1"/>
</dbReference>
<accession>A0A250KWL5</accession>
<dbReference type="InterPro" id="IPR011486">
    <property type="entry name" value="BBP2"/>
</dbReference>
<reference evidence="1 2" key="1">
    <citation type="submission" date="2016-12" db="EMBL/GenBank/DDBJ databases">
        <title>Genome sequencing of Methylocaldum marinum.</title>
        <authorList>
            <person name="Takeuchi M."/>
            <person name="Kamagata Y."/>
            <person name="Hiraoka S."/>
            <person name="Oshima K."/>
            <person name="Hattori M."/>
            <person name="Iwasaki W."/>
        </authorList>
    </citation>
    <scope>NUCLEOTIDE SEQUENCE [LARGE SCALE GENOMIC DNA]</scope>
    <source>
        <strain evidence="1 2">S8</strain>
    </source>
</reference>
<organism evidence="1 2">
    <name type="scientific">Methylocaldum marinum</name>
    <dbReference type="NCBI Taxonomy" id="1432792"/>
    <lineage>
        <taxon>Bacteria</taxon>
        <taxon>Pseudomonadati</taxon>
        <taxon>Pseudomonadota</taxon>
        <taxon>Gammaproteobacteria</taxon>
        <taxon>Methylococcales</taxon>
        <taxon>Methylococcaceae</taxon>
        <taxon>Methylocaldum</taxon>
    </lineage>
</organism>
<dbReference type="OrthoDB" id="9775763at2"/>